<dbReference type="RefSeq" id="WP_137906630.1">
    <property type="nucleotide sequence ID" value="NZ_BJCF01000003.1"/>
</dbReference>
<dbReference type="PIRSF" id="PIRSF007398">
    <property type="entry name" value="Sll0148_caspase"/>
    <property type="match status" value="1"/>
</dbReference>
<dbReference type="OrthoDB" id="505527at2"/>
<organism evidence="2 3">
    <name type="scientific">Dolichospermum planctonicum</name>
    <dbReference type="NCBI Taxonomy" id="136072"/>
    <lineage>
        <taxon>Bacteria</taxon>
        <taxon>Bacillati</taxon>
        <taxon>Cyanobacteriota</taxon>
        <taxon>Cyanophyceae</taxon>
        <taxon>Nostocales</taxon>
        <taxon>Aphanizomenonaceae</taxon>
        <taxon>Dolichospermum</taxon>
    </lineage>
</organism>
<dbReference type="InterPro" id="IPR011600">
    <property type="entry name" value="Pept_C14_caspase"/>
</dbReference>
<evidence type="ECO:0000259" key="1">
    <source>
        <dbReference type="Pfam" id="PF00656"/>
    </source>
</evidence>
<dbReference type="GO" id="GO:0006508">
    <property type="term" value="P:proteolysis"/>
    <property type="evidence" value="ECO:0007669"/>
    <property type="project" value="InterPro"/>
</dbReference>
<dbReference type="PANTHER" id="PTHR48104">
    <property type="entry name" value="METACASPASE-4"/>
    <property type="match status" value="1"/>
</dbReference>
<proteinExistence type="predicted"/>
<dbReference type="InterPro" id="IPR011189">
    <property type="entry name" value="UCP_caspase_lke"/>
</dbReference>
<dbReference type="SUPFAM" id="SSF52129">
    <property type="entry name" value="Caspase-like"/>
    <property type="match status" value="1"/>
</dbReference>
<protein>
    <submittedName>
        <fullName evidence="2">Peptidase C14 caspase catalytic subunit p20</fullName>
    </submittedName>
</protein>
<comment type="caution">
    <text evidence="2">The sequence shown here is derived from an EMBL/GenBank/DDBJ whole genome shotgun (WGS) entry which is preliminary data.</text>
</comment>
<evidence type="ECO:0000313" key="2">
    <source>
        <dbReference type="EMBL" id="GCL40828.1"/>
    </source>
</evidence>
<evidence type="ECO:0000313" key="3">
    <source>
        <dbReference type="Proteomes" id="UP000299367"/>
    </source>
</evidence>
<dbReference type="InterPro" id="IPR050452">
    <property type="entry name" value="Metacaspase"/>
</dbReference>
<dbReference type="AlphaFoldDB" id="A0A480ACD3"/>
<dbReference type="Pfam" id="PF00656">
    <property type="entry name" value="Peptidase_C14"/>
    <property type="match status" value="1"/>
</dbReference>
<dbReference type="Gene3D" id="3.40.50.1460">
    <property type="match status" value="1"/>
</dbReference>
<name>A0A480ACD3_9CYAN</name>
<dbReference type="Proteomes" id="UP000299367">
    <property type="component" value="Unassembled WGS sequence"/>
</dbReference>
<gene>
    <name evidence="2" type="ORF">NIES80_05170</name>
</gene>
<dbReference type="GO" id="GO:0005737">
    <property type="term" value="C:cytoplasm"/>
    <property type="evidence" value="ECO:0007669"/>
    <property type="project" value="TreeGrafter"/>
</dbReference>
<dbReference type="InterPro" id="IPR029030">
    <property type="entry name" value="Caspase-like_dom_sf"/>
</dbReference>
<reference evidence="3" key="1">
    <citation type="submission" date="2019-02" db="EMBL/GenBank/DDBJ databases">
        <title>Draft genome sequence of Dolichospermum planctonicum NIES-80.</title>
        <authorList>
            <person name="Yamaguchi H."/>
            <person name="Suzuki S."/>
            <person name="Kawachi M."/>
        </authorList>
    </citation>
    <scope>NUCLEOTIDE SEQUENCE [LARGE SCALE GENOMIC DNA]</scope>
    <source>
        <strain evidence="3">NIES-80</strain>
    </source>
</reference>
<accession>A0A480ACD3</accession>
<sequence>MKRRKFLQEISCALAALGLAQEEWLSLGNPYYQALAQSKSRKLAFLIGINQYSQSPALAGCVTDVELQTELLINRFGFAAADILNLTDKQATKDLITAAFVDHLGKQVKPEDVVIFHFSGYGTRVKTNDQIPDFFKNSGIYSTGILQNAILPVDENNLGDGKSVNYLLEETLLLLLRSLPTNQVTAVFDTSYYHSSELKSTGLQIRTRPELSSLTLATEELEFLSQLKNQKSPINNALILKATSEPNQQAGELLFPSWSAGLFTYALTQYLWETTPQKTIQVLLSHLGSSIYKLGGKQQPSLLSARKNPENAVIADYFPIDNFRGVGIVKATEDDGKTIKLWLGGLPPLVLANYGVNSRLTLETGEELIIKSRTGLIAKAQVDKEIIKLALGQIVQEAVRVLPRNIHVNIALDQGLERIERVDATSAFSGISNVANIVTSTETADYVFGKVSQIPSRYGVFSLGGELITNTVGEIDEAVKVAVQRLTPKFSTLLASKLWQLTENEGTSRLPVRATLEVVNNILPRILMVRETVETANSDKTYPRPSYSPTAIPTISVGSLVQYKIENLSDRPVYLILVALNNNQSAFAFYPWQVFPPNNISPHKPQLTEILIPPGKTVKIPDNQPIPGWLVPTLSTFCQHQIILSTNPFKETLTALATAKYPTTDQQAISPLVNPLKVAQALLQDLHHSSKVKDDINPTTTDAYILDVNNWASLNFSFQVV</sequence>
<dbReference type="PANTHER" id="PTHR48104:SF30">
    <property type="entry name" value="METACASPASE-1"/>
    <property type="match status" value="1"/>
</dbReference>
<dbReference type="EMBL" id="BJCF01000003">
    <property type="protein sequence ID" value="GCL40828.1"/>
    <property type="molecule type" value="Genomic_DNA"/>
</dbReference>
<dbReference type="GO" id="GO:0004197">
    <property type="term" value="F:cysteine-type endopeptidase activity"/>
    <property type="evidence" value="ECO:0007669"/>
    <property type="project" value="InterPro"/>
</dbReference>
<feature type="domain" description="Peptidase C14 caspase" evidence="1">
    <location>
        <begin position="41"/>
        <end position="304"/>
    </location>
</feature>